<reference evidence="4 5" key="1">
    <citation type="journal article" date="2019" name="Indoor Air">
        <title>Impacts of indoor surface finishes on bacterial viability.</title>
        <authorList>
            <person name="Hu J."/>
            <person name="Maamar S.B."/>
            <person name="Glawe A.J."/>
            <person name="Gottel N."/>
            <person name="Gilbert J.A."/>
            <person name="Hartmann E.M."/>
        </authorList>
    </citation>
    <scope>NUCLEOTIDE SEQUENCE [LARGE SCALE GENOMIC DNA]</scope>
    <source>
        <strain evidence="4 5">AF060A6</strain>
    </source>
</reference>
<feature type="domain" description="SseB protein C-terminal" evidence="3">
    <location>
        <begin position="181"/>
        <end position="277"/>
    </location>
</feature>
<dbReference type="STRING" id="1033734.GCA_000285535_02922"/>
<dbReference type="Proteomes" id="UP000306477">
    <property type="component" value="Unassembled WGS sequence"/>
</dbReference>
<keyword evidence="1" id="KW-0472">Membrane</keyword>
<evidence type="ECO:0000256" key="1">
    <source>
        <dbReference type="SAM" id="Phobius"/>
    </source>
</evidence>
<evidence type="ECO:0008006" key="6">
    <source>
        <dbReference type="Google" id="ProtNLM"/>
    </source>
</evidence>
<dbReference type="InterPro" id="IPR027945">
    <property type="entry name" value="SseB_C"/>
</dbReference>
<gene>
    <name evidence="4" type="ORF">E1I69_18365</name>
</gene>
<keyword evidence="5" id="KW-1185">Reference proteome</keyword>
<evidence type="ECO:0000313" key="5">
    <source>
        <dbReference type="Proteomes" id="UP000306477"/>
    </source>
</evidence>
<dbReference type="InterPro" id="IPR009839">
    <property type="entry name" value="SseB_N"/>
</dbReference>
<name>A0A4S3PM23_9BACI</name>
<accession>A0A4S3PM23</accession>
<evidence type="ECO:0000259" key="3">
    <source>
        <dbReference type="Pfam" id="PF14581"/>
    </source>
</evidence>
<organism evidence="4 5">
    <name type="scientific">Bacillus timonensis</name>
    <dbReference type="NCBI Taxonomy" id="1033734"/>
    <lineage>
        <taxon>Bacteria</taxon>
        <taxon>Bacillati</taxon>
        <taxon>Bacillota</taxon>
        <taxon>Bacilli</taxon>
        <taxon>Bacillales</taxon>
        <taxon>Bacillaceae</taxon>
        <taxon>Bacillus</taxon>
    </lineage>
</organism>
<protein>
    <recommendedName>
        <fullName evidence="6">SseB family protein</fullName>
    </recommendedName>
</protein>
<dbReference type="OrthoDB" id="2821035at2"/>
<sequence length="288" mass="33753">MPFYPVLYSLFLPLIGLYTITINLNWSVYVQKMKKQSIDPFDTILSEAITNPMKRYSFYKAFMDLEIVVIGTVSSDKKTSEPILQLKHIEMNNELVLPVYSSIEKFNQIYRGKYKYIKITTRHLLQLVEPDTPWVLNPGFDISKKIIQEELETLRDGRIFHYFFEELNLEEKQNFLTNRMTEFPQQFLEIISSKLKNFPTIKNAYFTHIYNPSRSSNPIPLIGLTLDQKEESAEELLLHVYNAANENAQQRIEILILAEDLPLTNSIITGTEPFYIRTTIDDLNSMFR</sequence>
<dbReference type="EMBL" id="SLUB01000044">
    <property type="protein sequence ID" value="THE10571.1"/>
    <property type="molecule type" value="Genomic_DNA"/>
</dbReference>
<keyword evidence="1" id="KW-0812">Transmembrane</keyword>
<evidence type="ECO:0000259" key="2">
    <source>
        <dbReference type="Pfam" id="PF07179"/>
    </source>
</evidence>
<proteinExistence type="predicted"/>
<feature type="transmembrane region" description="Helical" evidence="1">
    <location>
        <begin position="6"/>
        <end position="26"/>
    </location>
</feature>
<dbReference type="Pfam" id="PF07179">
    <property type="entry name" value="SseB"/>
    <property type="match status" value="1"/>
</dbReference>
<dbReference type="Pfam" id="PF14581">
    <property type="entry name" value="SseB_C"/>
    <property type="match status" value="1"/>
</dbReference>
<comment type="caution">
    <text evidence="4">The sequence shown here is derived from an EMBL/GenBank/DDBJ whole genome shotgun (WGS) entry which is preliminary data.</text>
</comment>
<evidence type="ECO:0000313" key="4">
    <source>
        <dbReference type="EMBL" id="THE10571.1"/>
    </source>
</evidence>
<feature type="domain" description="SseB protein N-terminal" evidence="2">
    <location>
        <begin position="51"/>
        <end position="152"/>
    </location>
</feature>
<dbReference type="AlphaFoldDB" id="A0A4S3PM23"/>
<keyword evidence="1" id="KW-1133">Transmembrane helix</keyword>